<gene>
    <name evidence="2" type="ORF">FRX31_014128</name>
</gene>
<sequence length="197" mass="22221">MAVTSCEEVQGQDAYNISVESDKENVNPQYLACLNFQEDPQPNENRVCADPQWDSKNCTIFQMGSVDRYSPCDVKIDVKKDLSETPSTCDRTIASLTRTESSLSRMPRGKISLQIGEKIMQLLMENSNMLVNCTSGDKLAERAPDTPNSRWRRYKRAASFDSRKVVLLFSILSSFGTLVLIYLTLRVRQIDDGLAHV</sequence>
<dbReference type="OrthoDB" id="1911818at2759"/>
<accession>A0A7J6WIM0</accession>
<protein>
    <submittedName>
        <fullName evidence="2">Adenine deaminase</fullName>
    </submittedName>
</protein>
<organism evidence="2 3">
    <name type="scientific">Thalictrum thalictroides</name>
    <name type="common">Rue-anemone</name>
    <name type="synonym">Anemone thalictroides</name>
    <dbReference type="NCBI Taxonomy" id="46969"/>
    <lineage>
        <taxon>Eukaryota</taxon>
        <taxon>Viridiplantae</taxon>
        <taxon>Streptophyta</taxon>
        <taxon>Embryophyta</taxon>
        <taxon>Tracheophyta</taxon>
        <taxon>Spermatophyta</taxon>
        <taxon>Magnoliopsida</taxon>
        <taxon>Ranunculales</taxon>
        <taxon>Ranunculaceae</taxon>
        <taxon>Thalictroideae</taxon>
        <taxon>Thalictrum</taxon>
    </lineage>
</organism>
<dbReference type="Proteomes" id="UP000554482">
    <property type="component" value="Unassembled WGS sequence"/>
</dbReference>
<reference evidence="2 3" key="1">
    <citation type="submission" date="2020-06" db="EMBL/GenBank/DDBJ databases">
        <title>Transcriptomic and genomic resources for Thalictrum thalictroides and T. hernandezii: Facilitating candidate gene discovery in an emerging model plant lineage.</title>
        <authorList>
            <person name="Arias T."/>
            <person name="Riano-Pachon D.M."/>
            <person name="Di Stilio V.S."/>
        </authorList>
    </citation>
    <scope>NUCLEOTIDE SEQUENCE [LARGE SCALE GENOMIC DNA]</scope>
    <source>
        <strain evidence="3">cv. WT478/WT964</strain>
        <tissue evidence="2">Leaves</tissue>
    </source>
</reference>
<evidence type="ECO:0000313" key="2">
    <source>
        <dbReference type="EMBL" id="KAF5196285.1"/>
    </source>
</evidence>
<evidence type="ECO:0000256" key="1">
    <source>
        <dbReference type="SAM" id="Phobius"/>
    </source>
</evidence>
<evidence type="ECO:0000313" key="3">
    <source>
        <dbReference type="Proteomes" id="UP000554482"/>
    </source>
</evidence>
<dbReference type="PANTHER" id="PTHR34064">
    <property type="entry name" value="OS04G0672300 PROTEIN"/>
    <property type="match status" value="1"/>
</dbReference>
<name>A0A7J6WIM0_THATH</name>
<keyword evidence="1" id="KW-0812">Transmembrane</keyword>
<feature type="transmembrane region" description="Helical" evidence="1">
    <location>
        <begin position="165"/>
        <end position="185"/>
    </location>
</feature>
<dbReference type="EMBL" id="JABWDY010016200">
    <property type="protein sequence ID" value="KAF5196285.1"/>
    <property type="molecule type" value="Genomic_DNA"/>
</dbReference>
<dbReference type="AlphaFoldDB" id="A0A7J6WIM0"/>
<proteinExistence type="predicted"/>
<comment type="caution">
    <text evidence="2">The sequence shown here is derived from an EMBL/GenBank/DDBJ whole genome shotgun (WGS) entry which is preliminary data.</text>
</comment>
<keyword evidence="1" id="KW-1133">Transmembrane helix</keyword>
<keyword evidence="1" id="KW-0472">Membrane</keyword>
<keyword evidence="3" id="KW-1185">Reference proteome</keyword>
<dbReference type="PANTHER" id="PTHR34064:SF5">
    <property type="entry name" value="PROTEIN, PUTATIVE-RELATED"/>
    <property type="match status" value="1"/>
</dbReference>